<keyword evidence="2" id="KW-1185">Reference proteome</keyword>
<proteinExistence type="predicted"/>
<dbReference type="Proteomes" id="UP000000628">
    <property type="component" value="Chromosome"/>
</dbReference>
<accession>C7R260</accession>
<protein>
    <submittedName>
        <fullName evidence="1">Uncharacterized protein</fullName>
    </submittedName>
</protein>
<dbReference type="RefSeq" id="WP_015772560.1">
    <property type="nucleotide sequence ID" value="NC_013174.1"/>
</dbReference>
<evidence type="ECO:0000313" key="2">
    <source>
        <dbReference type="Proteomes" id="UP000000628"/>
    </source>
</evidence>
<dbReference type="KEGG" id="jde:Jden_2313"/>
<organism evidence="1 2">
    <name type="scientific">Jonesia denitrificans (strain ATCC 14870 / DSM 20603 / BCRC 15368 / CIP 55.134 / JCM 11481 / NBRC 15587 / NCTC 10816 / Prevot 55134)</name>
    <name type="common">Listeria denitrificans</name>
    <dbReference type="NCBI Taxonomy" id="471856"/>
    <lineage>
        <taxon>Bacteria</taxon>
        <taxon>Bacillati</taxon>
        <taxon>Actinomycetota</taxon>
        <taxon>Actinomycetes</taxon>
        <taxon>Micrococcales</taxon>
        <taxon>Jonesiaceae</taxon>
        <taxon>Jonesia</taxon>
    </lineage>
</organism>
<evidence type="ECO:0000313" key="1">
    <source>
        <dbReference type="EMBL" id="ACV09948.1"/>
    </source>
</evidence>
<reference evidence="1 2" key="1">
    <citation type="journal article" date="2009" name="Stand. Genomic Sci.">
        <title>Complete genome sequence of Jonesia denitrificans type strain (Prevot 55134).</title>
        <authorList>
            <person name="Pukall R."/>
            <person name="Gehrich-Schroter G."/>
            <person name="Lapidus A."/>
            <person name="Nolan M."/>
            <person name="Glavina Del Rio T."/>
            <person name="Lucas S."/>
            <person name="Chen F."/>
            <person name="Tice H."/>
            <person name="Pitluck S."/>
            <person name="Cheng J.F."/>
            <person name="Copeland A."/>
            <person name="Saunders E."/>
            <person name="Brettin T."/>
            <person name="Detter J.C."/>
            <person name="Bruce D."/>
            <person name="Goodwin L."/>
            <person name="Pati A."/>
            <person name="Ivanova N."/>
            <person name="Mavromatis K."/>
            <person name="Ovchinnikova G."/>
            <person name="Chen A."/>
            <person name="Palaniappan K."/>
            <person name="Land M."/>
            <person name="Hauser L."/>
            <person name="Chang Y.J."/>
            <person name="Jeffries C.D."/>
            <person name="Chain P."/>
            <person name="Goker M."/>
            <person name="Bristow J."/>
            <person name="Eisen J.A."/>
            <person name="Markowitz V."/>
            <person name="Hugenholtz P."/>
            <person name="Kyrpides N.C."/>
            <person name="Klenk H.P."/>
            <person name="Han C."/>
        </authorList>
    </citation>
    <scope>NUCLEOTIDE SEQUENCE [LARGE SCALE GENOMIC DNA]</scope>
    <source>
        <strain evidence="2">ATCC 14870 / DSM 20603 / BCRC 15368 / CIP 55.134 / JCM 11481 / NBRC 15587 / NCTC 10816 / Prevot 55134</strain>
    </source>
</reference>
<dbReference type="STRING" id="471856.Jden_2313"/>
<dbReference type="OrthoDB" id="4464975at2"/>
<dbReference type="EMBL" id="CP001706">
    <property type="protein sequence ID" value="ACV09948.1"/>
    <property type="molecule type" value="Genomic_DNA"/>
</dbReference>
<dbReference type="HOGENOM" id="CLU_170843_0_0_11"/>
<sequence length="111" mass="12189">MRGETVVVRRPTAGGVDPFGSPSVVWVEEVVEDVLVAPGPRNDADGAIRPDGKIIAWTLHFPKTFDQSLKGCEVRVRGEVPRPVVGDPKPYTLENTPTRWWMPVELEGVDG</sequence>
<dbReference type="AlphaFoldDB" id="C7R260"/>
<name>C7R260_JONDD</name>
<dbReference type="eggNOG" id="ENOG5033GEN">
    <property type="taxonomic scope" value="Bacteria"/>
</dbReference>
<gene>
    <name evidence="1" type="ordered locus">Jden_2313</name>
</gene>